<accession>A0A9D3X8C2</accession>
<dbReference type="AlphaFoldDB" id="A0A9D3X8C2"/>
<gene>
    <name evidence="2" type="ORF">KIL84_008782</name>
</gene>
<evidence type="ECO:0000313" key="3">
    <source>
        <dbReference type="Proteomes" id="UP000827986"/>
    </source>
</evidence>
<proteinExistence type="predicted"/>
<sequence>MGGSGSQAPRFMRKLKRQRVAISNSHDNKTNETLVCDIRDLAARGPGAVTKDRLLLGSMLSPQPPFLHETNDIKTGTAGVSSSPERSRRGPQGSELQPP</sequence>
<keyword evidence="3" id="KW-1185">Reference proteome</keyword>
<dbReference type="Proteomes" id="UP000827986">
    <property type="component" value="Unassembled WGS sequence"/>
</dbReference>
<organism evidence="2 3">
    <name type="scientific">Mauremys mutica</name>
    <name type="common">yellowpond turtle</name>
    <dbReference type="NCBI Taxonomy" id="74926"/>
    <lineage>
        <taxon>Eukaryota</taxon>
        <taxon>Metazoa</taxon>
        <taxon>Chordata</taxon>
        <taxon>Craniata</taxon>
        <taxon>Vertebrata</taxon>
        <taxon>Euteleostomi</taxon>
        <taxon>Archelosauria</taxon>
        <taxon>Testudinata</taxon>
        <taxon>Testudines</taxon>
        <taxon>Cryptodira</taxon>
        <taxon>Durocryptodira</taxon>
        <taxon>Testudinoidea</taxon>
        <taxon>Geoemydidae</taxon>
        <taxon>Geoemydinae</taxon>
        <taxon>Mauremys</taxon>
    </lineage>
</organism>
<name>A0A9D3X8C2_9SAUR</name>
<comment type="caution">
    <text evidence="2">The sequence shown here is derived from an EMBL/GenBank/DDBJ whole genome shotgun (WGS) entry which is preliminary data.</text>
</comment>
<evidence type="ECO:0000313" key="2">
    <source>
        <dbReference type="EMBL" id="KAH1174791.1"/>
    </source>
</evidence>
<dbReference type="EMBL" id="JAHDVG010000479">
    <property type="protein sequence ID" value="KAH1174791.1"/>
    <property type="molecule type" value="Genomic_DNA"/>
</dbReference>
<evidence type="ECO:0000256" key="1">
    <source>
        <dbReference type="SAM" id="MobiDB-lite"/>
    </source>
</evidence>
<protein>
    <submittedName>
        <fullName evidence="2">Uncharacterized protein</fullName>
    </submittedName>
</protein>
<feature type="region of interest" description="Disordered" evidence="1">
    <location>
        <begin position="59"/>
        <end position="99"/>
    </location>
</feature>
<reference evidence="2" key="1">
    <citation type="submission" date="2021-09" db="EMBL/GenBank/DDBJ databases">
        <title>The genome of Mauremys mutica provides insights into the evolution of semi-aquatic lifestyle.</title>
        <authorList>
            <person name="Gong S."/>
            <person name="Gao Y."/>
        </authorList>
    </citation>
    <scope>NUCLEOTIDE SEQUENCE</scope>
    <source>
        <strain evidence="2">MM-2020</strain>
        <tissue evidence="2">Muscle</tissue>
    </source>
</reference>